<dbReference type="EMBL" id="WBMR01000352">
    <property type="protein sequence ID" value="KAB2358073.1"/>
    <property type="molecule type" value="Genomic_DNA"/>
</dbReference>
<evidence type="ECO:0000256" key="2">
    <source>
        <dbReference type="SAM" id="Phobius"/>
    </source>
</evidence>
<feature type="compositionally biased region" description="Basic and acidic residues" evidence="1">
    <location>
        <begin position="8"/>
        <end position="22"/>
    </location>
</feature>
<dbReference type="RefSeq" id="WP_151546970.1">
    <property type="nucleotide sequence ID" value="NZ_WBMR01000352.1"/>
</dbReference>
<accession>A0A6L3VEE7</accession>
<sequence length="143" mass="15639">MTGRHRGQPKDRETGEAAETRAPRRRRLAMIAGAFLVPVALATVVALSLREEPSGRPDGAVTPTPRAAEASPSAEPTFGQYVPPESDPQAETKAPRRVVTPQAEPTKKATPKPTRPPDVRPTCPWSGVPYLDQWCHRHRHTGR</sequence>
<organism evidence="3 4">
    <name type="scientific">Actinomadura montaniterrae</name>
    <dbReference type="NCBI Taxonomy" id="1803903"/>
    <lineage>
        <taxon>Bacteria</taxon>
        <taxon>Bacillati</taxon>
        <taxon>Actinomycetota</taxon>
        <taxon>Actinomycetes</taxon>
        <taxon>Streptosporangiales</taxon>
        <taxon>Thermomonosporaceae</taxon>
        <taxon>Actinomadura</taxon>
    </lineage>
</organism>
<evidence type="ECO:0000256" key="1">
    <source>
        <dbReference type="SAM" id="MobiDB-lite"/>
    </source>
</evidence>
<comment type="caution">
    <text evidence="3">The sequence shown here is derived from an EMBL/GenBank/DDBJ whole genome shotgun (WGS) entry which is preliminary data.</text>
</comment>
<proteinExistence type="predicted"/>
<keyword evidence="2" id="KW-0812">Transmembrane</keyword>
<name>A0A6L3VEE7_9ACTN</name>
<feature type="region of interest" description="Disordered" evidence="1">
    <location>
        <begin position="1"/>
        <end position="24"/>
    </location>
</feature>
<keyword evidence="2" id="KW-0472">Membrane</keyword>
<gene>
    <name evidence="3" type="ORF">F9B16_48155</name>
</gene>
<protein>
    <submittedName>
        <fullName evidence="3">Uncharacterized protein</fullName>
    </submittedName>
</protein>
<evidence type="ECO:0000313" key="4">
    <source>
        <dbReference type="Proteomes" id="UP000483004"/>
    </source>
</evidence>
<keyword evidence="4" id="KW-1185">Reference proteome</keyword>
<evidence type="ECO:0000313" key="3">
    <source>
        <dbReference type="EMBL" id="KAB2358073.1"/>
    </source>
</evidence>
<reference evidence="3 4" key="1">
    <citation type="submission" date="2019-09" db="EMBL/GenBank/DDBJ databases">
        <title>Actinomadura physcomitrii sp. nov., a novel actinomycete isolated from moss [Physcomitrium sphaericum (Ludw) Fuernr].</title>
        <authorList>
            <person name="Liu C."/>
            <person name="Zhuang X."/>
        </authorList>
    </citation>
    <scope>NUCLEOTIDE SEQUENCE [LARGE SCALE GENOMIC DNA]</scope>
    <source>
        <strain evidence="3 4">CYP1-1B</strain>
    </source>
</reference>
<dbReference type="Proteomes" id="UP000483004">
    <property type="component" value="Unassembled WGS sequence"/>
</dbReference>
<feature type="region of interest" description="Disordered" evidence="1">
    <location>
        <begin position="50"/>
        <end position="143"/>
    </location>
</feature>
<dbReference type="AlphaFoldDB" id="A0A6L3VEE7"/>
<feature type="transmembrane region" description="Helical" evidence="2">
    <location>
        <begin position="28"/>
        <end position="49"/>
    </location>
</feature>
<keyword evidence="2" id="KW-1133">Transmembrane helix</keyword>
<feature type="compositionally biased region" description="Low complexity" evidence="1">
    <location>
        <begin position="62"/>
        <end position="77"/>
    </location>
</feature>